<dbReference type="EMBL" id="UZAU01000542">
    <property type="status" value="NOT_ANNOTATED_CDS"/>
    <property type="molecule type" value="Genomic_DNA"/>
</dbReference>
<evidence type="ECO:0000313" key="3">
    <source>
        <dbReference type="Proteomes" id="UP000596661"/>
    </source>
</evidence>
<evidence type="ECO:0000256" key="1">
    <source>
        <dbReference type="SAM" id="MobiDB-lite"/>
    </source>
</evidence>
<dbReference type="AlphaFoldDB" id="A0A803PLJ1"/>
<keyword evidence="3" id="KW-1185">Reference proteome</keyword>
<proteinExistence type="predicted"/>
<evidence type="ECO:0000313" key="2">
    <source>
        <dbReference type="EnsemblPlants" id="cds.evm.model.05.1489"/>
    </source>
</evidence>
<dbReference type="Gramene" id="evm.model.05.1489">
    <property type="protein sequence ID" value="cds.evm.model.05.1489"/>
    <property type="gene ID" value="evm.TU.05.1489"/>
</dbReference>
<protein>
    <submittedName>
        <fullName evidence="2">Uncharacterized protein</fullName>
    </submittedName>
</protein>
<dbReference type="Proteomes" id="UP000596661">
    <property type="component" value="Chromosome 5"/>
</dbReference>
<accession>A0A803PLJ1</accession>
<dbReference type="EnsemblPlants" id="evm.model.05.1489">
    <property type="protein sequence ID" value="cds.evm.model.05.1489"/>
    <property type="gene ID" value="evm.TU.05.1489"/>
</dbReference>
<feature type="compositionally biased region" description="Polar residues" evidence="1">
    <location>
        <begin position="90"/>
        <end position="100"/>
    </location>
</feature>
<sequence length="199" mass="20690">MIRSTFIMGRSIKNGTRKARISIKQRVIIKRHMALMSKVRNITTKKSMVRLAECGGGVLLADGGGGVRLAKGGGGDIGGAGKNGLRRRQVGTNRSCGGWSDHSTNGKIGNVIGAKTPEVGGSDIGGGAPIVSDERGAVGGKASEASTSAIMASAEEMSWPEMVVGSVTEAAAMEFLVLGAMEHEDDKGREARVYCYLIP</sequence>
<reference evidence="2" key="1">
    <citation type="submission" date="2018-11" db="EMBL/GenBank/DDBJ databases">
        <authorList>
            <person name="Grassa J C."/>
        </authorList>
    </citation>
    <scope>NUCLEOTIDE SEQUENCE [LARGE SCALE GENOMIC DNA]</scope>
</reference>
<organism evidence="2 3">
    <name type="scientific">Cannabis sativa</name>
    <name type="common">Hemp</name>
    <name type="synonym">Marijuana</name>
    <dbReference type="NCBI Taxonomy" id="3483"/>
    <lineage>
        <taxon>Eukaryota</taxon>
        <taxon>Viridiplantae</taxon>
        <taxon>Streptophyta</taxon>
        <taxon>Embryophyta</taxon>
        <taxon>Tracheophyta</taxon>
        <taxon>Spermatophyta</taxon>
        <taxon>Magnoliopsida</taxon>
        <taxon>eudicotyledons</taxon>
        <taxon>Gunneridae</taxon>
        <taxon>Pentapetalae</taxon>
        <taxon>rosids</taxon>
        <taxon>fabids</taxon>
        <taxon>Rosales</taxon>
        <taxon>Cannabaceae</taxon>
        <taxon>Cannabis</taxon>
    </lineage>
</organism>
<feature type="region of interest" description="Disordered" evidence="1">
    <location>
        <begin position="80"/>
        <end position="100"/>
    </location>
</feature>
<reference evidence="2" key="2">
    <citation type="submission" date="2021-03" db="UniProtKB">
        <authorList>
            <consortium name="EnsemblPlants"/>
        </authorList>
    </citation>
    <scope>IDENTIFICATION</scope>
</reference>
<name>A0A803PLJ1_CANSA</name>